<proteinExistence type="predicted"/>
<dbReference type="EMBL" id="JACAGK010000005">
    <property type="protein sequence ID" value="MDM1047164.1"/>
    <property type="molecule type" value="Genomic_DNA"/>
</dbReference>
<reference evidence="1" key="2">
    <citation type="journal article" date="2022" name="Sci. Total Environ.">
        <title>Prevalence, transmission, and molecular epidemiology of tet(X)-positive bacteria among humans, animals, and environmental niches in China: An epidemiological, and genomic-based study.</title>
        <authorList>
            <person name="Dong N."/>
            <person name="Zeng Y."/>
            <person name="Cai C."/>
            <person name="Sun C."/>
            <person name="Lu J."/>
            <person name="Liu C."/>
            <person name="Zhou H."/>
            <person name="Sun Q."/>
            <person name="Shu L."/>
            <person name="Wang H."/>
            <person name="Wang Y."/>
            <person name="Wang S."/>
            <person name="Wu C."/>
            <person name="Chan E.W."/>
            <person name="Chen G."/>
            <person name="Shen Z."/>
            <person name="Chen S."/>
            <person name="Zhang R."/>
        </authorList>
    </citation>
    <scope>NUCLEOTIDE SEQUENCE</scope>
    <source>
        <strain evidence="1">R1692</strain>
    </source>
</reference>
<gene>
    <name evidence="1" type="ORF">HX018_02745</name>
</gene>
<comment type="caution">
    <text evidence="1">The sequence shown here is derived from an EMBL/GenBank/DDBJ whole genome shotgun (WGS) entry which is preliminary data.</text>
</comment>
<accession>A0ABT7NIZ4</accession>
<organism evidence="1 2">
    <name type="scientific">Sphingobacterium hotanense</name>
    <dbReference type="NCBI Taxonomy" id="649196"/>
    <lineage>
        <taxon>Bacteria</taxon>
        <taxon>Pseudomonadati</taxon>
        <taxon>Bacteroidota</taxon>
        <taxon>Sphingobacteriia</taxon>
        <taxon>Sphingobacteriales</taxon>
        <taxon>Sphingobacteriaceae</taxon>
        <taxon>Sphingobacterium</taxon>
    </lineage>
</organism>
<reference evidence="1" key="1">
    <citation type="submission" date="2020-06" db="EMBL/GenBank/DDBJ databases">
        <authorList>
            <person name="Dong N."/>
        </authorList>
    </citation>
    <scope>NUCLEOTIDE SEQUENCE</scope>
    <source>
        <strain evidence="1">R1692</strain>
    </source>
</reference>
<evidence type="ECO:0000313" key="1">
    <source>
        <dbReference type="EMBL" id="MDM1047164.1"/>
    </source>
</evidence>
<evidence type="ECO:0000313" key="2">
    <source>
        <dbReference type="Proteomes" id="UP001170954"/>
    </source>
</evidence>
<name>A0ABT7NIZ4_9SPHI</name>
<dbReference type="Proteomes" id="UP001170954">
    <property type="component" value="Unassembled WGS sequence"/>
</dbReference>
<protein>
    <submittedName>
        <fullName evidence="1">Uncharacterized protein</fullName>
    </submittedName>
</protein>
<sequence length="177" mass="20653">MGVTLKLGYLSLIICLLFVECKSKKKQTSNIPETSSEIGKSFFDEMEAILTKEQWIDDFKKIAYYKLLKRGYKNDPKLLHELFEVADVSHFEPYYGDIYSSSFQNIESHMKKEYDDIIQDSIVVSTAFRPHPGKRVLLKALNFYTSELLDSLAKEEYKKWQKLPREKRDSIYGLISG</sequence>
<dbReference type="RefSeq" id="WP_149527271.1">
    <property type="nucleotide sequence ID" value="NZ_CP030848.1"/>
</dbReference>
<keyword evidence="2" id="KW-1185">Reference proteome</keyword>